<dbReference type="Pfam" id="PF13875">
    <property type="entry name" value="DUF4202"/>
    <property type="match status" value="1"/>
</dbReference>
<gene>
    <name evidence="1" type="ORF">MNBD_GAMMA15-1652</name>
</gene>
<dbReference type="AlphaFoldDB" id="A0A3B0YHD1"/>
<dbReference type="PANTHER" id="PTHR41729">
    <property type="entry name" value="GLUTAMYL-TRNA SYNTHETASE"/>
    <property type="match status" value="1"/>
</dbReference>
<dbReference type="PANTHER" id="PTHR41729:SF1">
    <property type="entry name" value="GLUTAMYL-TRNA SYNTHETASE"/>
    <property type="match status" value="1"/>
</dbReference>
<organism evidence="1">
    <name type="scientific">hydrothermal vent metagenome</name>
    <dbReference type="NCBI Taxonomy" id="652676"/>
    <lineage>
        <taxon>unclassified sequences</taxon>
        <taxon>metagenomes</taxon>
        <taxon>ecological metagenomes</taxon>
    </lineage>
</organism>
<dbReference type="EMBL" id="UOFN01000055">
    <property type="protein sequence ID" value="VAW76140.1"/>
    <property type="molecule type" value="Genomic_DNA"/>
</dbReference>
<proteinExistence type="predicted"/>
<reference evidence="1" key="1">
    <citation type="submission" date="2018-06" db="EMBL/GenBank/DDBJ databases">
        <authorList>
            <person name="Zhirakovskaya E."/>
        </authorList>
    </citation>
    <scope>NUCLEOTIDE SEQUENCE</scope>
</reference>
<accession>A0A3B0YHD1</accession>
<evidence type="ECO:0000313" key="1">
    <source>
        <dbReference type="EMBL" id="VAW76140.1"/>
    </source>
</evidence>
<protein>
    <recommendedName>
        <fullName evidence="2">DUF4202 domain-containing protein</fullName>
    </recommendedName>
</protein>
<dbReference type="InterPro" id="IPR025255">
    <property type="entry name" value="DUF4202"/>
</dbReference>
<sequence length="203" mass="22992">MSQNNSFVKAISLIDAANAEDPNQEVVDGRDCPKELLYSQRMSDMLERYAPDSDEANKLAVRAQHIERWKSPRDAYPAGRKGYLHWRKDLYKFHAETAAGLLAQAGCSEETIERVSQAVNKKGLKSNSDTQLLEDVIGLVFIEHYMEGFAARHPEYEEAKWLDIIRKTWRKMTPRANEFALSGNIQLPEALIPLIQKAVSGDS</sequence>
<evidence type="ECO:0008006" key="2">
    <source>
        <dbReference type="Google" id="ProtNLM"/>
    </source>
</evidence>
<name>A0A3B0YHD1_9ZZZZ</name>